<protein>
    <submittedName>
        <fullName evidence="2">Disulfide isomerase</fullName>
    </submittedName>
</protein>
<keyword evidence="2" id="KW-0413">Isomerase</keyword>
<evidence type="ECO:0000313" key="2">
    <source>
        <dbReference type="EMBL" id="PKY11507.1"/>
    </source>
</evidence>
<feature type="domain" description="Thioredoxin-like fold" evidence="1">
    <location>
        <begin position="62"/>
        <end position="202"/>
    </location>
</feature>
<proteinExistence type="predicted"/>
<accession>A0A2I1DNR3</accession>
<dbReference type="InterPro" id="IPR036249">
    <property type="entry name" value="Thioredoxin-like_sf"/>
</dbReference>
<evidence type="ECO:0000313" key="3">
    <source>
        <dbReference type="Proteomes" id="UP000234329"/>
    </source>
</evidence>
<gene>
    <name evidence="2" type="ORF">B1757_04660</name>
</gene>
<dbReference type="SUPFAM" id="SSF52833">
    <property type="entry name" value="Thioredoxin-like"/>
    <property type="match status" value="1"/>
</dbReference>
<dbReference type="InParanoid" id="A0A2I1DNR3"/>
<dbReference type="Pfam" id="PF13098">
    <property type="entry name" value="Thioredoxin_2"/>
    <property type="match status" value="1"/>
</dbReference>
<comment type="caution">
    <text evidence="2">The sequence shown here is derived from an EMBL/GenBank/DDBJ whole genome shotgun (WGS) entry which is preliminary data.</text>
</comment>
<dbReference type="Gene3D" id="3.40.30.10">
    <property type="entry name" value="Glutaredoxin"/>
    <property type="match status" value="1"/>
</dbReference>
<organism evidence="2 3">
    <name type="scientific">Acidithiobacillus marinus</name>
    <dbReference type="NCBI Taxonomy" id="187490"/>
    <lineage>
        <taxon>Bacteria</taxon>
        <taxon>Pseudomonadati</taxon>
        <taxon>Pseudomonadota</taxon>
        <taxon>Acidithiobacillia</taxon>
        <taxon>Acidithiobacillales</taxon>
        <taxon>Acidithiobacillaceae</taxon>
        <taxon>Acidithiobacillus</taxon>
    </lineage>
</organism>
<dbReference type="RefSeq" id="WP_101537210.1">
    <property type="nucleotide sequence ID" value="NZ_MXAV01000013.1"/>
</dbReference>
<dbReference type="Proteomes" id="UP000234329">
    <property type="component" value="Unassembled WGS sequence"/>
</dbReference>
<name>A0A2I1DNR3_9PROT</name>
<dbReference type="PANTHER" id="PTHR35272:SF4">
    <property type="entry name" value="THIOL:DISULFIDE INTERCHANGE PROTEIN DSBG"/>
    <property type="match status" value="1"/>
</dbReference>
<reference evidence="2 3" key="1">
    <citation type="submission" date="2017-03" db="EMBL/GenBank/DDBJ databases">
        <title>Draft genime sequence of the acidophilic sulfur-oxidizing bacterium Acidithiobacillus sp. SH, isolated from seawater.</title>
        <authorList>
            <person name="Sharmin S."/>
            <person name="Tokuhisa M."/>
            <person name="Kanao T."/>
            <person name="Kamimura K."/>
        </authorList>
    </citation>
    <scope>NUCLEOTIDE SEQUENCE [LARGE SCALE GENOMIC DNA]</scope>
    <source>
        <strain evidence="2 3">SH</strain>
    </source>
</reference>
<dbReference type="AlphaFoldDB" id="A0A2I1DNR3"/>
<dbReference type="InterPro" id="IPR012336">
    <property type="entry name" value="Thioredoxin-like_fold"/>
</dbReference>
<dbReference type="PANTHER" id="PTHR35272">
    <property type="entry name" value="THIOL:DISULFIDE INTERCHANGE PROTEIN DSBC-RELATED"/>
    <property type="match status" value="1"/>
</dbReference>
<dbReference type="EMBL" id="MXAV01000013">
    <property type="protein sequence ID" value="PKY11507.1"/>
    <property type="molecule type" value="Genomic_DNA"/>
</dbReference>
<sequence>MKMFPARTLISWLVVSLGVGSLLLLWTNLAEAKVSTPTSSTATAAKQLWNNVLPQRLTYIQEGHHGPILYDFQDPNCPYCHIMYAHEAPLIKAGKLTVRYVPVAILTPQSPEEAAAWLQSADPESALKHFEHMVGPALRTGNYAKLPKAEPTAITRKELKANLQMMTALGFDGTPAMLYESKNDQIGRIPGMISEKELAELLPQLQKRAP</sequence>
<dbReference type="InterPro" id="IPR051470">
    <property type="entry name" value="Thiol:disulfide_interchange"/>
</dbReference>
<keyword evidence="3" id="KW-1185">Reference proteome</keyword>
<evidence type="ECO:0000259" key="1">
    <source>
        <dbReference type="Pfam" id="PF13098"/>
    </source>
</evidence>
<dbReference type="OrthoDB" id="12976at2"/>
<dbReference type="GO" id="GO:0016853">
    <property type="term" value="F:isomerase activity"/>
    <property type="evidence" value="ECO:0007669"/>
    <property type="project" value="UniProtKB-KW"/>
</dbReference>